<sequence>MASSEINVNEVEGTHFTKEEVKNLINKFKNEQYHKNEQLSSLLKNMNDTIDRNSLYQIFKTGNRITFKEFEEFLTHLNLNQNKINTQELYHNLLQQYSLE</sequence>
<dbReference type="VEuPathDB" id="PiroplasmaDB:TA15045"/>
<dbReference type="KEGG" id="tan:TA15045"/>
<accession>Q4UFU8</accession>
<gene>
    <name evidence="1" type="ORF">TA15045</name>
</gene>
<protein>
    <recommendedName>
        <fullName evidence="3">EF-hand domain-containing protein</fullName>
    </recommendedName>
</protein>
<evidence type="ECO:0008006" key="3">
    <source>
        <dbReference type="Google" id="ProtNLM"/>
    </source>
</evidence>
<dbReference type="RefSeq" id="XP_951942.1">
    <property type="nucleotide sequence ID" value="XM_946849.1"/>
</dbReference>
<dbReference type="AlphaFoldDB" id="Q4UFU8"/>
<organism evidence="1 2">
    <name type="scientific">Theileria annulata</name>
    <dbReference type="NCBI Taxonomy" id="5874"/>
    <lineage>
        <taxon>Eukaryota</taxon>
        <taxon>Sar</taxon>
        <taxon>Alveolata</taxon>
        <taxon>Apicomplexa</taxon>
        <taxon>Aconoidasida</taxon>
        <taxon>Piroplasmida</taxon>
        <taxon>Theileriidae</taxon>
        <taxon>Theileria</taxon>
    </lineage>
</organism>
<dbReference type="InterPro" id="IPR011992">
    <property type="entry name" value="EF-hand-dom_pair"/>
</dbReference>
<dbReference type="Proteomes" id="UP000001950">
    <property type="component" value="Chromosome 2"/>
</dbReference>
<evidence type="ECO:0000313" key="2">
    <source>
        <dbReference type="Proteomes" id="UP000001950"/>
    </source>
</evidence>
<proteinExistence type="predicted"/>
<dbReference type="GeneID" id="3862221"/>
<name>Q4UFU8_THEAN</name>
<dbReference type="OrthoDB" id="10332182at2759"/>
<keyword evidence="2" id="KW-1185">Reference proteome</keyword>
<dbReference type="InParanoid" id="Q4UFU8"/>
<evidence type="ECO:0000313" key="1">
    <source>
        <dbReference type="EMBL" id="CAI74210.1"/>
    </source>
</evidence>
<dbReference type="SUPFAM" id="SSF47473">
    <property type="entry name" value="EF-hand"/>
    <property type="match status" value="1"/>
</dbReference>
<dbReference type="EMBL" id="CR940348">
    <property type="protein sequence ID" value="CAI74210.1"/>
    <property type="molecule type" value="Genomic_DNA"/>
</dbReference>
<reference evidence="1 2" key="1">
    <citation type="journal article" date="2005" name="Science">
        <title>Genome of the host-cell transforming parasite Theileria annulata compared with T. parva.</title>
        <authorList>
            <person name="Pain A."/>
            <person name="Renauld H."/>
            <person name="Berriman M."/>
            <person name="Murphy L."/>
            <person name="Yeats C.A."/>
            <person name="Weir W."/>
            <person name="Kerhornou A."/>
            <person name="Aslett M."/>
            <person name="Bishop R."/>
            <person name="Bouchier C."/>
            <person name="Cochet M."/>
            <person name="Coulson R.M.R."/>
            <person name="Cronin A."/>
            <person name="de Villiers E.P."/>
            <person name="Fraser A."/>
            <person name="Fosker N."/>
            <person name="Gardner M."/>
            <person name="Goble A."/>
            <person name="Griffiths-Jones S."/>
            <person name="Harris D.E."/>
            <person name="Katzer F."/>
            <person name="Larke N."/>
            <person name="Lord A."/>
            <person name="Maser P."/>
            <person name="McKellar S."/>
            <person name="Mooney P."/>
            <person name="Morton F."/>
            <person name="Nene V."/>
            <person name="O'Neil S."/>
            <person name="Price C."/>
            <person name="Quail M.A."/>
            <person name="Rabbinowitsch E."/>
            <person name="Rawlings N.D."/>
            <person name="Rutter S."/>
            <person name="Saunders D."/>
            <person name="Seeger K."/>
            <person name="Shah T."/>
            <person name="Squares R."/>
            <person name="Squares S."/>
            <person name="Tivey A."/>
            <person name="Walker A.R."/>
            <person name="Woodward J."/>
            <person name="Dobbelaere D.A.E."/>
            <person name="Langsley G."/>
            <person name="Rajandream M.A."/>
            <person name="McKeever D."/>
            <person name="Shiels B."/>
            <person name="Tait A."/>
            <person name="Barrell B.G."/>
            <person name="Hall N."/>
        </authorList>
    </citation>
    <scope>NUCLEOTIDE SEQUENCE [LARGE SCALE GENOMIC DNA]</scope>
    <source>
        <strain evidence="2">Ankara</strain>
    </source>
</reference>